<sequence length="71" mass="8072">MSTPKTLVPAPRYRNWLTVEEFCEDIGIARSTFNDWRAKGRGPKCAKLPSGKLRIRRSEAEKYMAALEDAS</sequence>
<dbReference type="Pfam" id="PF12728">
    <property type="entry name" value="HTH_17"/>
    <property type="match status" value="1"/>
</dbReference>
<gene>
    <name evidence="2" type="ORF">Nans01_06670</name>
</gene>
<dbReference type="InterPro" id="IPR041657">
    <property type="entry name" value="HTH_17"/>
</dbReference>
<proteinExistence type="predicted"/>
<dbReference type="Proteomes" id="UP001165092">
    <property type="component" value="Unassembled WGS sequence"/>
</dbReference>
<reference evidence="2" key="1">
    <citation type="submission" date="2023-02" db="EMBL/GenBank/DDBJ databases">
        <title>Nocardiopsis ansamitocini NBRC 112285.</title>
        <authorList>
            <person name="Ichikawa N."/>
            <person name="Sato H."/>
            <person name="Tonouchi N."/>
        </authorList>
    </citation>
    <scope>NUCLEOTIDE SEQUENCE</scope>
    <source>
        <strain evidence="2">NBRC 112285</strain>
    </source>
</reference>
<dbReference type="AlphaFoldDB" id="A0A9W6P369"/>
<evidence type="ECO:0000259" key="1">
    <source>
        <dbReference type="Pfam" id="PF12728"/>
    </source>
</evidence>
<dbReference type="RefSeq" id="WP_285757172.1">
    <property type="nucleotide sequence ID" value="NZ_BSQG01000001.1"/>
</dbReference>
<organism evidence="2 3">
    <name type="scientific">Nocardiopsis ansamitocini</name>
    <dbReference type="NCBI Taxonomy" id="1670832"/>
    <lineage>
        <taxon>Bacteria</taxon>
        <taxon>Bacillati</taxon>
        <taxon>Actinomycetota</taxon>
        <taxon>Actinomycetes</taxon>
        <taxon>Streptosporangiales</taxon>
        <taxon>Nocardiopsidaceae</taxon>
        <taxon>Nocardiopsis</taxon>
    </lineage>
</organism>
<evidence type="ECO:0000313" key="3">
    <source>
        <dbReference type="Proteomes" id="UP001165092"/>
    </source>
</evidence>
<accession>A0A9W6P369</accession>
<keyword evidence="3" id="KW-1185">Reference proteome</keyword>
<protein>
    <recommendedName>
        <fullName evidence="1">Helix-turn-helix domain-containing protein</fullName>
    </recommendedName>
</protein>
<name>A0A9W6P369_9ACTN</name>
<dbReference type="EMBL" id="BSQG01000001">
    <property type="protein sequence ID" value="GLU46316.1"/>
    <property type="molecule type" value="Genomic_DNA"/>
</dbReference>
<feature type="domain" description="Helix-turn-helix" evidence="1">
    <location>
        <begin position="16"/>
        <end position="65"/>
    </location>
</feature>
<comment type="caution">
    <text evidence="2">The sequence shown here is derived from an EMBL/GenBank/DDBJ whole genome shotgun (WGS) entry which is preliminary data.</text>
</comment>
<evidence type="ECO:0000313" key="2">
    <source>
        <dbReference type="EMBL" id="GLU46316.1"/>
    </source>
</evidence>